<dbReference type="Pfam" id="PF00817">
    <property type="entry name" value="IMS"/>
    <property type="match status" value="1"/>
</dbReference>
<proteinExistence type="inferred from homology"/>
<keyword evidence="5 10" id="KW-0479">Metal-binding</keyword>
<dbReference type="PANTHER" id="PTHR11076">
    <property type="entry name" value="DNA REPAIR POLYMERASE UMUC / TRANSFERASE FAMILY MEMBER"/>
    <property type="match status" value="1"/>
</dbReference>
<feature type="binding site" evidence="10">
    <location>
        <position position="105"/>
    </location>
    <ligand>
        <name>Mg(2+)</name>
        <dbReference type="ChEBI" id="CHEBI:18420"/>
    </ligand>
</feature>
<dbReference type="STRING" id="48256.CLHUN_33350"/>
<dbReference type="InterPro" id="IPR050116">
    <property type="entry name" value="DNA_polymerase-Y"/>
</dbReference>
<keyword evidence="14" id="KW-1185">Reference proteome</keyword>
<dbReference type="GO" id="GO:0000287">
    <property type="term" value="F:magnesium ion binding"/>
    <property type="evidence" value="ECO:0007669"/>
    <property type="project" value="UniProtKB-UniRule"/>
</dbReference>
<evidence type="ECO:0000313" key="13">
    <source>
        <dbReference type="EMBL" id="OPX42851.1"/>
    </source>
</evidence>
<dbReference type="OrthoDB" id="9808813at2"/>
<dbReference type="Pfam" id="PF11798">
    <property type="entry name" value="IMS_HHH"/>
    <property type="match status" value="1"/>
</dbReference>
<evidence type="ECO:0000256" key="2">
    <source>
        <dbReference type="ARBA" id="ARBA00022457"/>
    </source>
</evidence>
<keyword evidence="7 10" id="KW-0460">Magnesium</keyword>
<dbReference type="Gene3D" id="1.10.150.20">
    <property type="entry name" value="5' to 3' exonuclease, C-terminal subdomain"/>
    <property type="match status" value="1"/>
</dbReference>
<dbReference type="GO" id="GO:0005829">
    <property type="term" value="C:cytosol"/>
    <property type="evidence" value="ECO:0007669"/>
    <property type="project" value="TreeGrafter"/>
</dbReference>
<dbReference type="FunFam" id="3.40.1170.60:FF:000003">
    <property type="entry name" value="DNA polymerase eta"/>
    <property type="match status" value="1"/>
</dbReference>
<keyword evidence="10" id="KW-0238">DNA-binding</keyword>
<dbReference type="InterPro" id="IPR043502">
    <property type="entry name" value="DNA/RNA_pol_sf"/>
</dbReference>
<evidence type="ECO:0000256" key="4">
    <source>
        <dbReference type="ARBA" id="ARBA00022695"/>
    </source>
</evidence>
<evidence type="ECO:0000256" key="9">
    <source>
        <dbReference type="ARBA" id="ARBA00023204"/>
    </source>
</evidence>
<evidence type="ECO:0000256" key="1">
    <source>
        <dbReference type="ARBA" id="ARBA00010945"/>
    </source>
</evidence>
<keyword evidence="8 10" id="KW-0239">DNA-directed DNA polymerase</keyword>
<dbReference type="GO" id="GO:0003684">
    <property type="term" value="F:damaged DNA binding"/>
    <property type="evidence" value="ECO:0007669"/>
    <property type="project" value="InterPro"/>
</dbReference>
<dbReference type="Gene3D" id="3.40.1170.60">
    <property type="match status" value="1"/>
</dbReference>
<evidence type="ECO:0000313" key="14">
    <source>
        <dbReference type="Proteomes" id="UP000191554"/>
    </source>
</evidence>
<dbReference type="SUPFAM" id="SSF56672">
    <property type="entry name" value="DNA/RNA polymerases"/>
    <property type="match status" value="1"/>
</dbReference>
<keyword evidence="4 10" id="KW-0548">Nucleotidyltransferase</keyword>
<evidence type="ECO:0000256" key="10">
    <source>
        <dbReference type="HAMAP-Rule" id="MF_01113"/>
    </source>
</evidence>
<comment type="subcellular location">
    <subcellularLocation>
        <location evidence="10">Cytoplasm</location>
    </subcellularLocation>
</comment>
<evidence type="ECO:0000256" key="8">
    <source>
        <dbReference type="ARBA" id="ARBA00022932"/>
    </source>
</evidence>
<sequence>MSRVVFLVDMNAFFISCEMSRKPEISGKPAAVAGDPKNRSGIILAANYEARKFGVKTTMVIHQALKLCPGMVLVPPDHHYYEEKSKEVMSLLGNYSPIVEQNSIDEAWLDMTGTEELFGSPVEAARRIMTDINEGLGLWCSIGISENKLLAKIASELKKPMGITELWLKDIKQKLWPLKVTDMYGVGRQTGLKLNNLGIVTIGDLAGYEPKALTRLLGKMGAELHASANGQDYSPVTPRSTGEMKSIGRSTTLSEDVTDVEAIRNIFYELCEEVGFDARKHNKKAGTVQITIKYSDFQSITRQTGIEPTFLTREIFEKGFSLLSHNWNSFRPVRLIGISITGFEREGHSRQLSLFEEDNLQNQTEKEEKLEKAIDDIRTRHGLTSITRAAQIKDKNKYNKS</sequence>
<dbReference type="SUPFAM" id="SSF100879">
    <property type="entry name" value="Lesion bypass DNA polymerase (Y-family), little finger domain"/>
    <property type="match status" value="1"/>
</dbReference>
<dbReference type="AlphaFoldDB" id="A0A1V4SHY8"/>
<evidence type="ECO:0000256" key="3">
    <source>
        <dbReference type="ARBA" id="ARBA00022679"/>
    </source>
</evidence>
<dbReference type="GO" id="GO:0042276">
    <property type="term" value="P:error-prone translesion synthesis"/>
    <property type="evidence" value="ECO:0007669"/>
    <property type="project" value="TreeGrafter"/>
</dbReference>
<organism evidence="13 14">
    <name type="scientific">Ruminiclostridium hungatei</name>
    <name type="common">Clostridium hungatei</name>
    <dbReference type="NCBI Taxonomy" id="48256"/>
    <lineage>
        <taxon>Bacteria</taxon>
        <taxon>Bacillati</taxon>
        <taxon>Bacillota</taxon>
        <taxon>Clostridia</taxon>
        <taxon>Eubacteriales</taxon>
        <taxon>Oscillospiraceae</taxon>
        <taxon>Ruminiclostridium</taxon>
    </lineage>
</organism>
<accession>A0A1V4SHY8</accession>
<dbReference type="GO" id="GO:0009432">
    <property type="term" value="P:SOS response"/>
    <property type="evidence" value="ECO:0007669"/>
    <property type="project" value="TreeGrafter"/>
</dbReference>
<dbReference type="Gene3D" id="3.30.70.270">
    <property type="match status" value="1"/>
</dbReference>
<feature type="region of interest" description="Disordered" evidence="11">
    <location>
        <begin position="228"/>
        <end position="250"/>
    </location>
</feature>
<comment type="catalytic activity">
    <reaction evidence="10">
        <text>DNA(n) + a 2'-deoxyribonucleoside 5'-triphosphate = DNA(n+1) + diphosphate</text>
        <dbReference type="Rhea" id="RHEA:22508"/>
        <dbReference type="Rhea" id="RHEA-COMP:17339"/>
        <dbReference type="Rhea" id="RHEA-COMP:17340"/>
        <dbReference type="ChEBI" id="CHEBI:33019"/>
        <dbReference type="ChEBI" id="CHEBI:61560"/>
        <dbReference type="ChEBI" id="CHEBI:173112"/>
        <dbReference type="EC" id="2.7.7.7"/>
    </reaction>
</comment>
<gene>
    <name evidence="13" type="primary">dinB_2</name>
    <name evidence="10" type="synonym">dinB</name>
    <name evidence="13" type="ORF">CLHUN_33350</name>
</gene>
<name>A0A1V4SHY8_RUMHU</name>
<dbReference type="InterPro" id="IPR017961">
    <property type="entry name" value="DNA_pol_Y-fam_little_finger"/>
</dbReference>
<dbReference type="NCBIfam" id="NF002677">
    <property type="entry name" value="PRK02406.1"/>
    <property type="match status" value="1"/>
</dbReference>
<dbReference type="InterPro" id="IPR036775">
    <property type="entry name" value="DNA_pol_Y-fam_lit_finger_sf"/>
</dbReference>
<comment type="caution">
    <text evidence="13">The sequence shown here is derived from an EMBL/GenBank/DDBJ whole genome shotgun (WGS) entry which is preliminary data.</text>
</comment>
<feature type="binding site" evidence="10">
    <location>
        <position position="9"/>
    </location>
    <ligand>
        <name>Mg(2+)</name>
        <dbReference type="ChEBI" id="CHEBI:18420"/>
    </ligand>
</feature>
<feature type="active site" evidence="10">
    <location>
        <position position="106"/>
    </location>
</feature>
<dbReference type="EMBL" id="MZGX01000024">
    <property type="protein sequence ID" value="OPX42851.1"/>
    <property type="molecule type" value="Genomic_DNA"/>
</dbReference>
<comment type="function">
    <text evidence="10">Poorly processive, error-prone DNA polymerase involved in untargeted mutagenesis. Copies undamaged DNA at stalled replication forks, which arise in vivo from mismatched or misaligned primer ends. These misaligned primers can be extended by PolIV. Exhibits no 3'-5' exonuclease (proofreading) activity. May be involved in translesional synthesis, in conjunction with the beta clamp from PolIII.</text>
</comment>
<dbReference type="EC" id="2.7.7.7" evidence="10"/>
<evidence type="ECO:0000259" key="12">
    <source>
        <dbReference type="PROSITE" id="PS50173"/>
    </source>
</evidence>
<dbReference type="Pfam" id="PF11799">
    <property type="entry name" value="IMS_C"/>
    <property type="match status" value="1"/>
</dbReference>
<dbReference type="InterPro" id="IPR001126">
    <property type="entry name" value="UmuC"/>
</dbReference>
<comment type="similarity">
    <text evidence="1 10">Belongs to the DNA polymerase type-Y family.</text>
</comment>
<dbReference type="InterPro" id="IPR024728">
    <property type="entry name" value="PolY_HhH_motif"/>
</dbReference>
<keyword evidence="9 10" id="KW-0234">DNA repair</keyword>
<dbReference type="GO" id="GO:0006281">
    <property type="term" value="P:DNA repair"/>
    <property type="evidence" value="ECO:0007669"/>
    <property type="project" value="UniProtKB-UniRule"/>
</dbReference>
<keyword evidence="2 10" id="KW-0515">Mutator protein</keyword>
<dbReference type="InterPro" id="IPR022880">
    <property type="entry name" value="DNApol_IV"/>
</dbReference>
<dbReference type="HAMAP" id="MF_01113">
    <property type="entry name" value="DNApol_IV"/>
    <property type="match status" value="1"/>
</dbReference>
<feature type="site" description="Substrate discrimination" evidence="10">
    <location>
        <position position="14"/>
    </location>
</feature>
<keyword evidence="6 10" id="KW-0227">DNA damage</keyword>
<evidence type="ECO:0000256" key="6">
    <source>
        <dbReference type="ARBA" id="ARBA00022763"/>
    </source>
</evidence>
<keyword evidence="10" id="KW-0235">DNA replication</keyword>
<comment type="cofactor">
    <cofactor evidence="10">
        <name>Mg(2+)</name>
        <dbReference type="ChEBI" id="CHEBI:18420"/>
    </cofactor>
    <text evidence="10">Binds 2 magnesium ions per subunit.</text>
</comment>
<dbReference type="RefSeq" id="WP_080065770.1">
    <property type="nucleotide sequence ID" value="NZ_MZGX01000024.1"/>
</dbReference>
<reference evidence="13 14" key="1">
    <citation type="submission" date="2017-03" db="EMBL/GenBank/DDBJ databases">
        <title>Genome sequence of Clostridium hungatei DSM 14427.</title>
        <authorList>
            <person name="Poehlein A."/>
            <person name="Daniel R."/>
        </authorList>
    </citation>
    <scope>NUCLEOTIDE SEQUENCE [LARGE SCALE GENOMIC DNA]</scope>
    <source>
        <strain evidence="13 14">DSM 14427</strain>
    </source>
</reference>
<dbReference type="PANTHER" id="PTHR11076:SF35">
    <property type="entry name" value="DNA REPAIR PROTEIN HOMOLOG YOBH"/>
    <property type="match status" value="1"/>
</dbReference>
<dbReference type="GO" id="GO:0006261">
    <property type="term" value="P:DNA-templated DNA replication"/>
    <property type="evidence" value="ECO:0007669"/>
    <property type="project" value="UniProtKB-UniRule"/>
</dbReference>
<evidence type="ECO:0000256" key="7">
    <source>
        <dbReference type="ARBA" id="ARBA00022842"/>
    </source>
</evidence>
<feature type="compositionally biased region" description="Polar residues" evidence="11">
    <location>
        <begin position="228"/>
        <end position="240"/>
    </location>
</feature>
<dbReference type="GO" id="GO:0003887">
    <property type="term" value="F:DNA-directed DNA polymerase activity"/>
    <property type="evidence" value="ECO:0007669"/>
    <property type="project" value="UniProtKB-UniRule"/>
</dbReference>
<dbReference type="InterPro" id="IPR043128">
    <property type="entry name" value="Rev_trsase/Diguanyl_cyclase"/>
</dbReference>
<dbReference type="Gene3D" id="3.30.1490.100">
    <property type="entry name" value="DNA polymerase, Y-family, little finger domain"/>
    <property type="match status" value="1"/>
</dbReference>
<keyword evidence="10" id="KW-0963">Cytoplasm</keyword>
<comment type="subunit">
    <text evidence="10">Monomer.</text>
</comment>
<evidence type="ECO:0000256" key="5">
    <source>
        <dbReference type="ARBA" id="ARBA00022723"/>
    </source>
</evidence>
<evidence type="ECO:0000256" key="11">
    <source>
        <dbReference type="SAM" id="MobiDB-lite"/>
    </source>
</evidence>
<dbReference type="CDD" id="cd03586">
    <property type="entry name" value="PolY_Pol_IV_kappa"/>
    <property type="match status" value="1"/>
</dbReference>
<dbReference type="PROSITE" id="PS50173">
    <property type="entry name" value="UMUC"/>
    <property type="match status" value="1"/>
</dbReference>
<dbReference type="Proteomes" id="UP000191554">
    <property type="component" value="Unassembled WGS sequence"/>
</dbReference>
<feature type="domain" description="UmuC" evidence="12">
    <location>
        <begin position="5"/>
        <end position="187"/>
    </location>
</feature>
<keyword evidence="3 10" id="KW-0808">Transferase</keyword>
<protein>
    <recommendedName>
        <fullName evidence="10">DNA polymerase IV</fullName>
        <shortName evidence="10">Pol IV</shortName>
        <ecNumber evidence="10">2.7.7.7</ecNumber>
    </recommendedName>
</protein>